<dbReference type="InterPro" id="IPR011992">
    <property type="entry name" value="EF-hand-dom_pair"/>
</dbReference>
<dbReference type="SUPFAM" id="SSF47473">
    <property type="entry name" value="EF-hand"/>
    <property type="match status" value="1"/>
</dbReference>
<name>A0A6A4KDM0_APOLU</name>
<dbReference type="Pfam" id="PF01979">
    <property type="entry name" value="Amidohydro_1"/>
    <property type="match status" value="1"/>
</dbReference>
<dbReference type="GO" id="GO:0006208">
    <property type="term" value="P:pyrimidine nucleobase catabolic process"/>
    <property type="evidence" value="ECO:0007669"/>
    <property type="project" value="TreeGrafter"/>
</dbReference>
<dbReference type="InterPro" id="IPR006680">
    <property type="entry name" value="Amidohydro-rel"/>
</dbReference>
<comment type="PTM">
    <text evidence="7">Carbamylation allows a single lysine to coordinate two divalent metal cations.</text>
</comment>
<organism evidence="9 10">
    <name type="scientific">Apolygus lucorum</name>
    <name type="common">Small green plant bug</name>
    <name type="synonym">Lygocoris lucorum</name>
    <dbReference type="NCBI Taxonomy" id="248454"/>
    <lineage>
        <taxon>Eukaryota</taxon>
        <taxon>Metazoa</taxon>
        <taxon>Ecdysozoa</taxon>
        <taxon>Arthropoda</taxon>
        <taxon>Hexapoda</taxon>
        <taxon>Insecta</taxon>
        <taxon>Pterygota</taxon>
        <taxon>Neoptera</taxon>
        <taxon>Paraneoptera</taxon>
        <taxon>Hemiptera</taxon>
        <taxon>Heteroptera</taxon>
        <taxon>Panheteroptera</taxon>
        <taxon>Cimicomorpha</taxon>
        <taxon>Miridae</taxon>
        <taxon>Mirini</taxon>
        <taxon>Apolygus</taxon>
    </lineage>
</organism>
<dbReference type="Gene3D" id="1.10.238.10">
    <property type="entry name" value="EF-hand"/>
    <property type="match status" value="1"/>
</dbReference>
<dbReference type="EMBL" id="WIXP02000011">
    <property type="protein sequence ID" value="KAF6202703.1"/>
    <property type="molecule type" value="Genomic_DNA"/>
</dbReference>
<comment type="catalytic activity">
    <reaction evidence="5">
        <text>5,6-dihydrouracil + H2O = 3-(carbamoylamino)propanoate + H(+)</text>
        <dbReference type="Rhea" id="RHEA:16121"/>
        <dbReference type="ChEBI" id="CHEBI:11892"/>
        <dbReference type="ChEBI" id="CHEBI:15377"/>
        <dbReference type="ChEBI" id="CHEBI:15378"/>
        <dbReference type="ChEBI" id="CHEBI:15901"/>
        <dbReference type="EC" id="3.5.2.2"/>
    </reaction>
</comment>
<dbReference type="AlphaFoldDB" id="A0A6A4KDM0"/>
<evidence type="ECO:0000256" key="4">
    <source>
        <dbReference type="ARBA" id="ARBA00022801"/>
    </source>
</evidence>
<dbReference type="SUPFAM" id="SSF51338">
    <property type="entry name" value="Composite domain of metallo-dependent hydrolases"/>
    <property type="match status" value="2"/>
</dbReference>
<dbReference type="Gene3D" id="3.20.20.140">
    <property type="entry name" value="Metal-dependent hydrolases"/>
    <property type="match status" value="1"/>
</dbReference>
<gene>
    <name evidence="9" type="ORF">GE061_003105</name>
</gene>
<evidence type="ECO:0000256" key="2">
    <source>
        <dbReference type="ARBA" id="ARBA00008829"/>
    </source>
</evidence>
<keyword evidence="10" id="KW-1185">Reference proteome</keyword>
<dbReference type="PANTHER" id="PTHR11647">
    <property type="entry name" value="HYDRANTOINASE/DIHYDROPYRIMIDINASE FAMILY MEMBER"/>
    <property type="match status" value="1"/>
</dbReference>
<evidence type="ECO:0000313" key="10">
    <source>
        <dbReference type="Proteomes" id="UP000466442"/>
    </source>
</evidence>
<evidence type="ECO:0000313" key="9">
    <source>
        <dbReference type="EMBL" id="KAF6202703.1"/>
    </source>
</evidence>
<dbReference type="GO" id="GO:0005829">
    <property type="term" value="C:cytosol"/>
    <property type="evidence" value="ECO:0007669"/>
    <property type="project" value="TreeGrafter"/>
</dbReference>
<comment type="similarity">
    <text evidence="2">Belongs to the metallo-dependent hydrolases superfamily. Hydantoinase/dihydropyrimidinase family.</text>
</comment>
<sequence length="613" mass="66550">MLNGHPLLIRNGTIVNADSTLMGDVLLMNGKIADVGREIEQPRDCGVIDAKGKYVIPGGLDTNTLLEGESNGMRPKDDFYHGTRAGVAGGTTMVIDLVLPRQGESPLGAFLDWKNKSEKKAVCDFTAHVGITWWGPQVAQDMETLATQYGVLSFKMFMAGENMMNDSELYNAFKTCERLKCVPLVHAENGMIIKENVADLLKKGISGPEGHGLARSENIEAEATNRACVIAENVGSKLYVSPVMSESAAGMISLWKKAGNSGLVGETIAAALGMTFSPGMDYDKAAALITSPPVRSSSSTPGTLMMRLAGGDLAIVGSGNCSYDRAQKGIGKNNFTLIPHGVNGLEDRMSIVWTYGVETGILSPQQFVAVTSKNAAQIFNLYPKKGCISVGSDADIVVWDGRLEKVISSRTHHHNNDVNIFEGVKVKGNPDHVIVKGRLCYSDRELSTVKGWGEFVPRGQSQQQQHQQQQVMETSYQNISTPIPMEPTPVSSPCDDLTKPGGDYLEQTDVSGFIEPKTLNFQEKRCAIEAMKKICSRVNLTLAVIFKNYDKNGSSEISKADFQIILSKVCGVSALSNREIDAIVKGYGTGDSIKYVDFLRACEYLFCAKRQPY</sequence>
<proteinExistence type="inferred from homology"/>
<evidence type="ECO:0000256" key="7">
    <source>
        <dbReference type="PIRSR" id="PIRSR611778-50"/>
    </source>
</evidence>
<dbReference type="PANTHER" id="PTHR11647:SF1">
    <property type="entry name" value="COLLAPSIN RESPONSE MEDIATOR PROTEIN"/>
    <property type="match status" value="1"/>
</dbReference>
<dbReference type="PROSITE" id="PS50222">
    <property type="entry name" value="EF_HAND_2"/>
    <property type="match status" value="1"/>
</dbReference>
<dbReference type="SUPFAM" id="SSF51556">
    <property type="entry name" value="Metallo-dependent hydrolases"/>
    <property type="match status" value="1"/>
</dbReference>
<feature type="domain" description="EF-hand" evidence="8">
    <location>
        <begin position="537"/>
        <end position="572"/>
    </location>
</feature>
<dbReference type="InterPro" id="IPR011059">
    <property type="entry name" value="Metal-dep_hydrolase_composite"/>
</dbReference>
<dbReference type="EC" id="3.5.2.2" evidence="6"/>
<dbReference type="InterPro" id="IPR050378">
    <property type="entry name" value="Metallo-dep_Hydrolases_sf"/>
</dbReference>
<keyword evidence="3" id="KW-0479">Metal-binding</keyword>
<reference evidence="9" key="1">
    <citation type="journal article" date="2021" name="Mol. Ecol. Resour.">
        <title>Apolygus lucorum genome provides insights into omnivorousness and mesophyll feeding.</title>
        <authorList>
            <person name="Liu Y."/>
            <person name="Liu H."/>
            <person name="Wang H."/>
            <person name="Huang T."/>
            <person name="Liu B."/>
            <person name="Yang B."/>
            <person name="Yin L."/>
            <person name="Li B."/>
            <person name="Zhang Y."/>
            <person name="Zhang S."/>
            <person name="Jiang F."/>
            <person name="Zhang X."/>
            <person name="Ren Y."/>
            <person name="Wang B."/>
            <person name="Wang S."/>
            <person name="Lu Y."/>
            <person name="Wu K."/>
            <person name="Fan W."/>
            <person name="Wang G."/>
        </authorList>
    </citation>
    <scope>NUCLEOTIDE SEQUENCE</scope>
    <source>
        <strain evidence="9">12Hb</strain>
    </source>
</reference>
<dbReference type="FunFam" id="3.20.20.140:FF:000076">
    <property type="entry name" value="Dihydropyrimidinase like 2"/>
    <property type="match status" value="1"/>
</dbReference>
<feature type="modified residue" description="N6-carboxylysine" evidence="7">
    <location>
        <position position="155"/>
    </location>
</feature>
<keyword evidence="4" id="KW-0378">Hydrolase</keyword>
<dbReference type="Gene3D" id="2.30.40.10">
    <property type="entry name" value="Urease, subunit C, domain 1"/>
    <property type="match status" value="1"/>
</dbReference>
<dbReference type="Proteomes" id="UP000466442">
    <property type="component" value="Unassembled WGS sequence"/>
</dbReference>
<protein>
    <recommendedName>
        <fullName evidence="6">dihydropyrimidinase</fullName>
        <ecNumber evidence="6">3.5.2.2</ecNumber>
    </recommendedName>
</protein>
<dbReference type="InterPro" id="IPR011778">
    <property type="entry name" value="Hydantoinase/dihydroPyrase"/>
</dbReference>
<dbReference type="InterPro" id="IPR002048">
    <property type="entry name" value="EF_hand_dom"/>
</dbReference>
<dbReference type="OrthoDB" id="10258955at2759"/>
<dbReference type="GO" id="GO:0004157">
    <property type="term" value="F:dihydropyrimidinase activity"/>
    <property type="evidence" value="ECO:0007669"/>
    <property type="project" value="UniProtKB-EC"/>
</dbReference>
<dbReference type="InterPro" id="IPR032466">
    <property type="entry name" value="Metal_Hydrolase"/>
</dbReference>
<dbReference type="GO" id="GO:0005509">
    <property type="term" value="F:calcium ion binding"/>
    <property type="evidence" value="ECO:0007669"/>
    <property type="project" value="InterPro"/>
</dbReference>
<evidence type="ECO:0000256" key="3">
    <source>
        <dbReference type="ARBA" id="ARBA00022723"/>
    </source>
</evidence>
<dbReference type="CDD" id="cd01314">
    <property type="entry name" value="D-HYD"/>
    <property type="match status" value="1"/>
</dbReference>
<comment type="caution">
    <text evidence="9">The sequence shown here is derived from an EMBL/GenBank/DDBJ whole genome shotgun (WGS) entry which is preliminary data.</text>
</comment>
<accession>A0A6A4KDM0</accession>
<evidence type="ECO:0000256" key="1">
    <source>
        <dbReference type="ARBA" id="ARBA00001947"/>
    </source>
</evidence>
<comment type="cofactor">
    <cofactor evidence="1">
        <name>Zn(2+)</name>
        <dbReference type="ChEBI" id="CHEBI:29105"/>
    </cofactor>
</comment>
<dbReference type="NCBIfam" id="TIGR02033">
    <property type="entry name" value="D-hydantoinase"/>
    <property type="match status" value="1"/>
</dbReference>
<evidence type="ECO:0000259" key="8">
    <source>
        <dbReference type="PROSITE" id="PS50222"/>
    </source>
</evidence>
<evidence type="ECO:0000256" key="6">
    <source>
        <dbReference type="ARBA" id="ARBA00039113"/>
    </source>
</evidence>
<evidence type="ECO:0000256" key="5">
    <source>
        <dbReference type="ARBA" id="ARBA00036696"/>
    </source>
</evidence>